<proteinExistence type="inferred from homology"/>
<dbReference type="PANTHER" id="PTHR11136">
    <property type="entry name" value="FOLYLPOLYGLUTAMATE SYNTHASE-RELATED"/>
    <property type="match status" value="1"/>
</dbReference>
<dbReference type="EMBL" id="JAPQKL010000002">
    <property type="protein sequence ID" value="KAJ5142488.1"/>
    <property type="molecule type" value="Genomic_DNA"/>
</dbReference>
<reference evidence="15" key="1">
    <citation type="submission" date="2022-11" db="EMBL/GenBank/DDBJ databases">
        <authorList>
            <person name="Petersen C."/>
        </authorList>
    </citation>
    <scope>NUCLEOTIDE SEQUENCE</scope>
    <source>
        <strain evidence="15">IBT 22155</strain>
    </source>
</reference>
<dbReference type="GO" id="GO:0046872">
    <property type="term" value="F:metal ion binding"/>
    <property type="evidence" value="ECO:0007669"/>
    <property type="project" value="UniProtKB-KW"/>
</dbReference>
<evidence type="ECO:0000256" key="1">
    <source>
        <dbReference type="ARBA" id="ARBA00005150"/>
    </source>
</evidence>
<dbReference type="GO" id="GO:0004326">
    <property type="term" value="F:tetrahydrofolylpolyglutamate synthase activity"/>
    <property type="evidence" value="ECO:0007669"/>
    <property type="project" value="UniProtKB-EC"/>
</dbReference>
<feature type="compositionally biased region" description="Low complexity" evidence="13">
    <location>
        <begin position="18"/>
        <end position="39"/>
    </location>
</feature>
<evidence type="ECO:0000256" key="9">
    <source>
        <dbReference type="ARBA" id="ARBA00022842"/>
    </source>
</evidence>
<evidence type="ECO:0000313" key="15">
    <source>
        <dbReference type="EMBL" id="KAJ5142488.1"/>
    </source>
</evidence>
<organism evidence="15 16">
    <name type="scientific">Penicillium bovifimosum</name>
    <dbReference type="NCBI Taxonomy" id="126998"/>
    <lineage>
        <taxon>Eukaryota</taxon>
        <taxon>Fungi</taxon>
        <taxon>Dikarya</taxon>
        <taxon>Ascomycota</taxon>
        <taxon>Pezizomycotina</taxon>
        <taxon>Eurotiomycetes</taxon>
        <taxon>Eurotiomycetidae</taxon>
        <taxon>Eurotiales</taxon>
        <taxon>Aspergillaceae</taxon>
        <taxon>Penicillium</taxon>
    </lineage>
</organism>
<dbReference type="OrthoDB" id="5212574at2759"/>
<dbReference type="Gene3D" id="3.90.190.20">
    <property type="entry name" value="Mur ligase, C-terminal domain"/>
    <property type="match status" value="1"/>
</dbReference>
<dbReference type="GO" id="GO:0005829">
    <property type="term" value="C:cytosol"/>
    <property type="evidence" value="ECO:0007669"/>
    <property type="project" value="TreeGrafter"/>
</dbReference>
<feature type="region of interest" description="Disordered" evidence="13">
    <location>
        <begin position="15"/>
        <end position="41"/>
    </location>
</feature>
<evidence type="ECO:0000256" key="8">
    <source>
        <dbReference type="ARBA" id="ARBA00022840"/>
    </source>
</evidence>
<keyword evidence="7" id="KW-0547">Nucleotide-binding</keyword>
<dbReference type="GO" id="GO:0006730">
    <property type="term" value="P:one-carbon metabolic process"/>
    <property type="evidence" value="ECO:0007669"/>
    <property type="project" value="UniProtKB-KW"/>
</dbReference>
<evidence type="ECO:0000256" key="3">
    <source>
        <dbReference type="ARBA" id="ARBA00013025"/>
    </source>
</evidence>
<dbReference type="GO" id="GO:0005739">
    <property type="term" value="C:mitochondrion"/>
    <property type="evidence" value="ECO:0007669"/>
    <property type="project" value="TreeGrafter"/>
</dbReference>
<evidence type="ECO:0000256" key="13">
    <source>
        <dbReference type="SAM" id="MobiDB-lite"/>
    </source>
</evidence>
<keyword evidence="9" id="KW-0460">Magnesium</keyword>
<dbReference type="InterPro" id="IPR001645">
    <property type="entry name" value="Folylpolyglutamate_synth"/>
</dbReference>
<dbReference type="PANTHER" id="PTHR11136:SF5">
    <property type="entry name" value="FOLYLPOLYGLUTAMATE SYNTHASE, MITOCHONDRIAL"/>
    <property type="match status" value="1"/>
</dbReference>
<dbReference type="AlphaFoldDB" id="A0A9W9L838"/>
<dbReference type="SUPFAM" id="SSF53244">
    <property type="entry name" value="MurD-like peptide ligases, peptide-binding domain"/>
    <property type="match status" value="1"/>
</dbReference>
<dbReference type="InterPro" id="IPR036565">
    <property type="entry name" value="Mur-like_cat_sf"/>
</dbReference>
<dbReference type="GO" id="GO:0005524">
    <property type="term" value="F:ATP binding"/>
    <property type="evidence" value="ECO:0007669"/>
    <property type="project" value="UniProtKB-KW"/>
</dbReference>
<comment type="pathway">
    <text evidence="1">Cofactor biosynthesis; tetrahydrofolylpolyglutamate biosynthesis.</text>
</comment>
<gene>
    <name evidence="15" type="ORF">N7515_001275</name>
</gene>
<dbReference type="NCBIfam" id="TIGR01499">
    <property type="entry name" value="folC"/>
    <property type="match status" value="1"/>
</dbReference>
<evidence type="ECO:0000259" key="14">
    <source>
        <dbReference type="Pfam" id="PF02875"/>
    </source>
</evidence>
<protein>
    <recommendedName>
        <fullName evidence="3">tetrahydrofolate synthase</fullName>
        <ecNumber evidence="3">6.3.2.17</ecNumber>
    </recommendedName>
    <alternativeName>
        <fullName evidence="11">Folylpoly-gamma-glutamate synthetase</fullName>
    </alternativeName>
    <alternativeName>
        <fullName evidence="10">Tetrahydrofolylpolyglutamate synthase</fullName>
    </alternativeName>
</protein>
<dbReference type="SUPFAM" id="SSF53623">
    <property type="entry name" value="MurD-like peptide ligases, catalytic domain"/>
    <property type="match status" value="1"/>
</dbReference>
<dbReference type="GeneID" id="81401189"/>
<evidence type="ECO:0000256" key="10">
    <source>
        <dbReference type="ARBA" id="ARBA00030592"/>
    </source>
</evidence>
<comment type="similarity">
    <text evidence="2">Belongs to the folylpolyglutamate synthase family.</text>
</comment>
<evidence type="ECO:0000256" key="11">
    <source>
        <dbReference type="ARBA" id="ARBA00030876"/>
    </source>
</evidence>
<keyword evidence="5" id="KW-0436">Ligase</keyword>
<evidence type="ECO:0000313" key="16">
    <source>
        <dbReference type="Proteomes" id="UP001149079"/>
    </source>
</evidence>
<evidence type="ECO:0000256" key="7">
    <source>
        <dbReference type="ARBA" id="ARBA00022741"/>
    </source>
</evidence>
<sequence length="465" mass="52049">MTYQEAISLLQQCRRPFPTDSPATPSLSPSAPRAPNASTLKGNEPLLGMSSWLLTLGHEPEHINRLNVIHVAGTKGKGSTCAYVDCFLRRHAVRNGIRRKIGLYTSPSLWPRNRIRIDSNPLPEDLFAKRFFEVYKGLSLNSTTLPTGTKRPGFLQMLAIVAFHTFIEEGVNVVICEAHHGGQFDATNFVERPAITAITKIGMDHVENLGKNLQHIAWHKSGIFRDQVLALSVPQDQEAEGEIERRAAEIGAPLQFINIKEALLEFLENDQIEKIPLEQRENCALAAKIAHEFSDQSLDGGDVLAGVEECQWPARFDIQHYGGCTWYMDGAHNETSMQVVAKWYERVAGPSSVPVLMFAHFSKKRTRSWENILETLVRSLGSHIEHVILVERIEYDEHFATPSELLESFARFWRENWAPVTIHNATSVTDAIERAKKTAMGGPILVTGSLYLVEAALEIVKNKSI</sequence>
<dbReference type="RefSeq" id="XP_056524132.1">
    <property type="nucleotide sequence ID" value="XM_056662019.1"/>
</dbReference>
<keyword evidence="4" id="KW-0554">One-carbon metabolism</keyword>
<keyword evidence="6" id="KW-0479">Metal-binding</keyword>
<dbReference type="InterPro" id="IPR036615">
    <property type="entry name" value="Mur_ligase_C_dom_sf"/>
</dbReference>
<accession>A0A9W9L838</accession>
<dbReference type="Pfam" id="PF02875">
    <property type="entry name" value="Mur_ligase_C"/>
    <property type="match status" value="1"/>
</dbReference>
<name>A0A9W9L838_9EURO</name>
<evidence type="ECO:0000256" key="6">
    <source>
        <dbReference type="ARBA" id="ARBA00022723"/>
    </source>
</evidence>
<reference evidence="15" key="2">
    <citation type="journal article" date="2023" name="IMA Fungus">
        <title>Comparative genomic study of the Penicillium genus elucidates a diverse pangenome and 15 lateral gene transfer events.</title>
        <authorList>
            <person name="Petersen C."/>
            <person name="Sorensen T."/>
            <person name="Nielsen M.R."/>
            <person name="Sondergaard T.E."/>
            <person name="Sorensen J.L."/>
            <person name="Fitzpatrick D.A."/>
            <person name="Frisvad J.C."/>
            <person name="Nielsen K.L."/>
        </authorList>
    </citation>
    <scope>NUCLEOTIDE SEQUENCE</scope>
    <source>
        <strain evidence="15">IBT 22155</strain>
    </source>
</reference>
<keyword evidence="8" id="KW-0067">ATP-binding</keyword>
<dbReference type="InterPro" id="IPR004101">
    <property type="entry name" value="Mur_ligase_C"/>
</dbReference>
<dbReference type="Gene3D" id="3.40.1190.10">
    <property type="entry name" value="Mur-like, catalytic domain"/>
    <property type="match status" value="1"/>
</dbReference>
<dbReference type="Proteomes" id="UP001149079">
    <property type="component" value="Unassembled WGS sequence"/>
</dbReference>
<evidence type="ECO:0000256" key="12">
    <source>
        <dbReference type="ARBA" id="ARBA00047493"/>
    </source>
</evidence>
<comment type="catalytic activity">
    <reaction evidence="12">
        <text>(6S)-5,6,7,8-tetrahydrofolyl-(gamma-L-Glu)(n) + L-glutamate + ATP = (6S)-5,6,7,8-tetrahydrofolyl-(gamma-L-Glu)(n+1) + ADP + phosphate + H(+)</text>
        <dbReference type="Rhea" id="RHEA:10580"/>
        <dbReference type="Rhea" id="RHEA-COMP:14738"/>
        <dbReference type="Rhea" id="RHEA-COMP:14740"/>
        <dbReference type="ChEBI" id="CHEBI:15378"/>
        <dbReference type="ChEBI" id="CHEBI:29985"/>
        <dbReference type="ChEBI" id="CHEBI:30616"/>
        <dbReference type="ChEBI" id="CHEBI:43474"/>
        <dbReference type="ChEBI" id="CHEBI:141005"/>
        <dbReference type="ChEBI" id="CHEBI:456216"/>
        <dbReference type="EC" id="6.3.2.17"/>
    </reaction>
</comment>
<evidence type="ECO:0000256" key="2">
    <source>
        <dbReference type="ARBA" id="ARBA00008276"/>
    </source>
</evidence>
<comment type="caution">
    <text evidence="15">The sequence shown here is derived from an EMBL/GenBank/DDBJ whole genome shotgun (WGS) entry which is preliminary data.</text>
</comment>
<evidence type="ECO:0000256" key="4">
    <source>
        <dbReference type="ARBA" id="ARBA00022563"/>
    </source>
</evidence>
<feature type="domain" description="Mur ligase C-terminal" evidence="14">
    <location>
        <begin position="315"/>
        <end position="449"/>
    </location>
</feature>
<keyword evidence="16" id="KW-1185">Reference proteome</keyword>
<evidence type="ECO:0000256" key="5">
    <source>
        <dbReference type="ARBA" id="ARBA00022598"/>
    </source>
</evidence>
<dbReference type="EC" id="6.3.2.17" evidence="3"/>